<keyword evidence="3" id="KW-1185">Reference proteome</keyword>
<dbReference type="Proteomes" id="UP001216150">
    <property type="component" value="Unassembled WGS sequence"/>
</dbReference>
<evidence type="ECO:0000256" key="1">
    <source>
        <dbReference type="SAM" id="MobiDB-lite"/>
    </source>
</evidence>
<reference evidence="2 3" key="1">
    <citation type="journal article" date="2023" name="IMA Fungus">
        <title>Comparative genomic study of the Penicillium genus elucidates a diverse pangenome and 15 lateral gene transfer events.</title>
        <authorList>
            <person name="Petersen C."/>
            <person name="Sorensen T."/>
            <person name="Nielsen M.R."/>
            <person name="Sondergaard T.E."/>
            <person name="Sorensen J.L."/>
            <person name="Fitzpatrick D.A."/>
            <person name="Frisvad J.C."/>
            <person name="Nielsen K.L."/>
        </authorList>
    </citation>
    <scope>NUCLEOTIDE SEQUENCE [LARGE SCALE GENOMIC DNA]</scope>
    <source>
        <strain evidence="2 3">IBT 29057</strain>
    </source>
</reference>
<proteinExistence type="predicted"/>
<evidence type="ECO:0000313" key="3">
    <source>
        <dbReference type="Proteomes" id="UP001216150"/>
    </source>
</evidence>
<name>A0AAD6DCD2_9EURO</name>
<accession>A0AAD6DCD2</accession>
<feature type="region of interest" description="Disordered" evidence="1">
    <location>
        <begin position="57"/>
        <end position="77"/>
    </location>
</feature>
<feature type="compositionally biased region" description="Basic and acidic residues" evidence="1">
    <location>
        <begin position="60"/>
        <end position="77"/>
    </location>
</feature>
<organism evidence="2 3">
    <name type="scientific">Penicillium hetheringtonii</name>
    <dbReference type="NCBI Taxonomy" id="911720"/>
    <lineage>
        <taxon>Eukaryota</taxon>
        <taxon>Fungi</taxon>
        <taxon>Dikarya</taxon>
        <taxon>Ascomycota</taxon>
        <taxon>Pezizomycotina</taxon>
        <taxon>Eurotiomycetes</taxon>
        <taxon>Eurotiomycetidae</taxon>
        <taxon>Eurotiales</taxon>
        <taxon>Aspergillaceae</taxon>
        <taxon>Penicillium</taxon>
    </lineage>
</organism>
<sequence length="77" mass="9000">MAWFKLYWLRDFTASTDGISCMSTDELITLKITPALRPQQTIAFKIAEEKIQHNQNLEVEGVKDKQSPKWEGKEERM</sequence>
<evidence type="ECO:0000313" key="2">
    <source>
        <dbReference type="EMBL" id="KAJ5573192.1"/>
    </source>
</evidence>
<comment type="caution">
    <text evidence="2">The sequence shown here is derived from an EMBL/GenBank/DDBJ whole genome shotgun (WGS) entry which is preliminary data.</text>
</comment>
<protein>
    <submittedName>
        <fullName evidence="2">Uncharacterized protein</fullName>
    </submittedName>
</protein>
<dbReference type="EMBL" id="JAQJAC010000009">
    <property type="protein sequence ID" value="KAJ5573192.1"/>
    <property type="molecule type" value="Genomic_DNA"/>
</dbReference>
<gene>
    <name evidence="2" type="ORF">N7450_010176</name>
</gene>
<dbReference type="AlphaFoldDB" id="A0AAD6DCD2"/>